<dbReference type="Proteomes" id="UP001295469">
    <property type="component" value="Chromosome C02"/>
</dbReference>
<accession>A0A816KG77</accession>
<dbReference type="PANTHER" id="PTHR33784:SF19">
    <property type="entry name" value="BNACNNG56230D PROTEIN"/>
    <property type="match status" value="1"/>
</dbReference>
<evidence type="ECO:0000259" key="2">
    <source>
        <dbReference type="Pfam" id="PF23310"/>
    </source>
</evidence>
<gene>
    <name evidence="3" type="ORF">DARMORV10_C02P24590.1</name>
</gene>
<feature type="region of interest" description="Disordered" evidence="1">
    <location>
        <begin position="1"/>
        <end position="25"/>
    </location>
</feature>
<dbReference type="InterPro" id="IPR040338">
    <property type="entry name" value="At1g67623-like"/>
</dbReference>
<feature type="domain" description="At2g35280-like TPR" evidence="2">
    <location>
        <begin position="51"/>
        <end position="141"/>
    </location>
</feature>
<evidence type="ECO:0000313" key="3">
    <source>
        <dbReference type="EMBL" id="CAF1904539.1"/>
    </source>
</evidence>
<proteinExistence type="predicted"/>
<dbReference type="EMBL" id="HG994366">
    <property type="protein sequence ID" value="CAF1904539.1"/>
    <property type="molecule type" value="Genomic_DNA"/>
</dbReference>
<protein>
    <submittedName>
        <fullName evidence="3">(rape) hypothetical protein</fullName>
    </submittedName>
</protein>
<dbReference type="PANTHER" id="PTHR33784">
    <property type="entry name" value="OS05G0482100 PROTEIN"/>
    <property type="match status" value="1"/>
</dbReference>
<organism evidence="3">
    <name type="scientific">Brassica napus</name>
    <name type="common">Rape</name>
    <dbReference type="NCBI Taxonomy" id="3708"/>
    <lineage>
        <taxon>Eukaryota</taxon>
        <taxon>Viridiplantae</taxon>
        <taxon>Streptophyta</taxon>
        <taxon>Embryophyta</taxon>
        <taxon>Tracheophyta</taxon>
        <taxon>Spermatophyta</taxon>
        <taxon>Magnoliopsida</taxon>
        <taxon>eudicotyledons</taxon>
        <taxon>Gunneridae</taxon>
        <taxon>Pentapetalae</taxon>
        <taxon>rosids</taxon>
        <taxon>malvids</taxon>
        <taxon>Brassicales</taxon>
        <taxon>Brassicaceae</taxon>
        <taxon>Brassiceae</taxon>
        <taxon>Brassica</taxon>
    </lineage>
</organism>
<name>A0A816KG77_BRANA</name>
<dbReference type="Pfam" id="PF23310">
    <property type="entry name" value="TPR_27"/>
    <property type="match status" value="1"/>
</dbReference>
<dbReference type="InterPro" id="IPR057136">
    <property type="entry name" value="At2g35280_TPR_dom"/>
</dbReference>
<dbReference type="AlphaFoldDB" id="A0A816KG77"/>
<sequence length="169" mass="19553">MGSANSETNYNSDESTGSCEGNPSNTDPNTYFKNLDLQLFVEEPLAMLCSFRTFRNECLSTGNPKAHYIEGLLQYFQHRRSIRGLKHLRQSADANYDYGVYIYSILMLCRGNFSEGKKYLDRLSWKTNQARTAQCLTMVKNSKRNQSRFEDQIFNKYRLNGAPNKLRQS</sequence>
<evidence type="ECO:0000256" key="1">
    <source>
        <dbReference type="SAM" id="MobiDB-lite"/>
    </source>
</evidence>
<reference evidence="3" key="1">
    <citation type="submission" date="2021-01" db="EMBL/GenBank/DDBJ databases">
        <authorList>
            <consortium name="Genoscope - CEA"/>
            <person name="William W."/>
        </authorList>
    </citation>
    <scope>NUCLEOTIDE SEQUENCE</scope>
</reference>